<dbReference type="Proteomes" id="UP000242254">
    <property type="component" value="Unassembled WGS sequence"/>
</dbReference>
<sequence>MFDACKVNVSSALVKAVIDGIQRKFAIKEGSTWRSVAGDARPDAIQELEAKASPYIRLRACVGSWGANMLLDYYWSSIRRRNKKQAASGTGKRLKEKITDHPLNCLSKAKGSPKCGLTYIIRMRVLCRL</sequence>
<evidence type="ECO:0000313" key="1">
    <source>
        <dbReference type="EMBL" id="PHZ13817.1"/>
    </source>
</evidence>
<organism evidence="1 2">
    <name type="scientific">Rhizopus microsporus ATCC 52813</name>
    <dbReference type="NCBI Taxonomy" id="1340429"/>
    <lineage>
        <taxon>Eukaryota</taxon>
        <taxon>Fungi</taxon>
        <taxon>Fungi incertae sedis</taxon>
        <taxon>Mucoromycota</taxon>
        <taxon>Mucoromycotina</taxon>
        <taxon>Mucoromycetes</taxon>
        <taxon>Mucorales</taxon>
        <taxon>Mucorineae</taxon>
        <taxon>Rhizopodaceae</taxon>
        <taxon>Rhizopus</taxon>
    </lineage>
</organism>
<name>A0A2G4SYK0_RHIZD</name>
<reference evidence="1 2" key="1">
    <citation type="journal article" date="2016" name="Proc. Natl. Acad. Sci. U.S.A.">
        <title>Lipid metabolic changes in an early divergent fungus govern the establishment of a mutualistic symbiosis with endobacteria.</title>
        <authorList>
            <person name="Lastovetsky O.A."/>
            <person name="Gaspar M.L."/>
            <person name="Mondo S.J."/>
            <person name="LaButti K.M."/>
            <person name="Sandor L."/>
            <person name="Grigoriev I.V."/>
            <person name="Henry S.A."/>
            <person name="Pawlowska T.E."/>
        </authorList>
    </citation>
    <scope>NUCLEOTIDE SEQUENCE [LARGE SCALE GENOMIC DNA]</scope>
    <source>
        <strain evidence="1 2">ATCC 52813</strain>
    </source>
</reference>
<accession>A0A2G4SYK0</accession>
<dbReference type="AlphaFoldDB" id="A0A2G4SYK0"/>
<proteinExistence type="predicted"/>
<dbReference type="GeneID" id="35439639"/>
<protein>
    <submittedName>
        <fullName evidence="1">Uncharacterized protein</fullName>
    </submittedName>
</protein>
<evidence type="ECO:0000313" key="2">
    <source>
        <dbReference type="Proteomes" id="UP000242254"/>
    </source>
</evidence>
<dbReference type="RefSeq" id="XP_023467525.1">
    <property type="nucleotide sequence ID" value="XM_023608649.1"/>
</dbReference>
<gene>
    <name evidence="1" type="ORF">RHIMIDRAFT_236865</name>
</gene>
<keyword evidence="2" id="KW-1185">Reference proteome</keyword>
<dbReference type="EMBL" id="KZ303847">
    <property type="protein sequence ID" value="PHZ13817.1"/>
    <property type="molecule type" value="Genomic_DNA"/>
</dbReference>